<dbReference type="Pfam" id="PF02518">
    <property type="entry name" value="HATPase_c"/>
    <property type="match status" value="1"/>
</dbReference>
<dbReference type="PANTHER" id="PTHR42878">
    <property type="entry name" value="TWO-COMPONENT HISTIDINE KINASE"/>
    <property type="match status" value="1"/>
</dbReference>
<evidence type="ECO:0000313" key="10">
    <source>
        <dbReference type="EMBL" id="TCC98890.1"/>
    </source>
</evidence>
<dbReference type="InterPro" id="IPR050351">
    <property type="entry name" value="BphY/WalK/GraS-like"/>
</dbReference>
<dbReference type="SUPFAM" id="SSF55874">
    <property type="entry name" value="ATPase domain of HSP90 chaperone/DNA topoisomerase II/histidine kinase"/>
    <property type="match status" value="1"/>
</dbReference>
<dbReference type="GO" id="GO:0007234">
    <property type="term" value="P:osmosensory signaling via phosphorelay pathway"/>
    <property type="evidence" value="ECO:0007669"/>
    <property type="project" value="TreeGrafter"/>
</dbReference>
<dbReference type="GO" id="GO:0000156">
    <property type="term" value="F:phosphorelay response regulator activity"/>
    <property type="evidence" value="ECO:0007669"/>
    <property type="project" value="TreeGrafter"/>
</dbReference>
<dbReference type="SMART" id="SM00387">
    <property type="entry name" value="HATPase_c"/>
    <property type="match status" value="1"/>
</dbReference>
<evidence type="ECO:0000259" key="9">
    <source>
        <dbReference type="PROSITE" id="PS50109"/>
    </source>
</evidence>
<evidence type="ECO:0000256" key="6">
    <source>
        <dbReference type="ARBA" id="ARBA00022777"/>
    </source>
</evidence>
<proteinExistence type="predicted"/>
<dbReference type="GO" id="GO:0000155">
    <property type="term" value="F:phosphorelay sensor kinase activity"/>
    <property type="evidence" value="ECO:0007669"/>
    <property type="project" value="InterPro"/>
</dbReference>
<dbReference type="Proteomes" id="UP000291485">
    <property type="component" value="Unassembled WGS sequence"/>
</dbReference>
<dbReference type="AlphaFoldDB" id="A0A4R0NEL8"/>
<name>A0A4R0NEL8_9SPHI</name>
<dbReference type="InterPro" id="IPR036097">
    <property type="entry name" value="HisK_dim/P_sf"/>
</dbReference>
<dbReference type="PROSITE" id="PS50109">
    <property type="entry name" value="HIS_KIN"/>
    <property type="match status" value="1"/>
</dbReference>
<dbReference type="InterPro" id="IPR003661">
    <property type="entry name" value="HisK_dim/P_dom"/>
</dbReference>
<dbReference type="CDD" id="cd00082">
    <property type="entry name" value="HisKA"/>
    <property type="match status" value="1"/>
</dbReference>
<gene>
    <name evidence="10" type="ORF">EZ449_21550</name>
</gene>
<dbReference type="PANTHER" id="PTHR42878:SF7">
    <property type="entry name" value="SENSOR HISTIDINE KINASE GLRK"/>
    <property type="match status" value="1"/>
</dbReference>
<dbReference type="Gene3D" id="3.30.450.40">
    <property type="match status" value="1"/>
</dbReference>
<dbReference type="Gene3D" id="3.30.565.10">
    <property type="entry name" value="Histidine kinase-like ATPase, C-terminal domain"/>
    <property type="match status" value="1"/>
</dbReference>
<reference evidence="10 11" key="1">
    <citation type="submission" date="2019-02" db="EMBL/GenBank/DDBJ databases">
        <title>Pedobacter sp. RP-3-11 sp. nov., isolated from Arctic soil.</title>
        <authorList>
            <person name="Dahal R.H."/>
        </authorList>
    </citation>
    <scope>NUCLEOTIDE SEQUENCE [LARGE SCALE GENOMIC DNA]</scope>
    <source>
        <strain evidence="10 11">RP-3-11</strain>
    </source>
</reference>
<evidence type="ECO:0000256" key="3">
    <source>
        <dbReference type="ARBA" id="ARBA00022553"/>
    </source>
</evidence>
<protein>
    <recommendedName>
        <fullName evidence="2">histidine kinase</fullName>
        <ecNumber evidence="2">2.7.13.3</ecNumber>
    </recommendedName>
</protein>
<dbReference type="InterPro" id="IPR036890">
    <property type="entry name" value="HATPase_C_sf"/>
</dbReference>
<dbReference type="GO" id="GO:0030295">
    <property type="term" value="F:protein kinase activator activity"/>
    <property type="evidence" value="ECO:0007669"/>
    <property type="project" value="TreeGrafter"/>
</dbReference>
<dbReference type="InterPro" id="IPR029016">
    <property type="entry name" value="GAF-like_dom_sf"/>
</dbReference>
<dbReference type="Gene3D" id="1.10.287.130">
    <property type="match status" value="1"/>
</dbReference>
<dbReference type="SUPFAM" id="SSF47384">
    <property type="entry name" value="Homodimeric domain of signal transducing histidine kinase"/>
    <property type="match status" value="1"/>
</dbReference>
<dbReference type="PRINTS" id="PR00344">
    <property type="entry name" value="BCTRLSENSOR"/>
</dbReference>
<dbReference type="InterPro" id="IPR003594">
    <property type="entry name" value="HATPase_dom"/>
</dbReference>
<feature type="domain" description="Histidine kinase" evidence="9">
    <location>
        <begin position="171"/>
        <end position="387"/>
    </location>
</feature>
<dbReference type="RefSeq" id="WP_131562811.1">
    <property type="nucleotide sequence ID" value="NZ_SJSN01000030.1"/>
</dbReference>
<dbReference type="InterPro" id="IPR005467">
    <property type="entry name" value="His_kinase_dom"/>
</dbReference>
<keyword evidence="7" id="KW-0067">ATP-binding</keyword>
<comment type="catalytic activity">
    <reaction evidence="1">
        <text>ATP + protein L-histidine = ADP + protein N-phospho-L-histidine.</text>
        <dbReference type="EC" id="2.7.13.3"/>
    </reaction>
</comment>
<dbReference type="EMBL" id="SJSN01000030">
    <property type="protein sequence ID" value="TCC98890.1"/>
    <property type="molecule type" value="Genomic_DNA"/>
</dbReference>
<keyword evidence="3" id="KW-0597">Phosphoprotein</keyword>
<evidence type="ECO:0000256" key="4">
    <source>
        <dbReference type="ARBA" id="ARBA00022679"/>
    </source>
</evidence>
<dbReference type="FunFam" id="3.30.565.10:FF:000006">
    <property type="entry name" value="Sensor histidine kinase WalK"/>
    <property type="match status" value="1"/>
</dbReference>
<organism evidence="10 11">
    <name type="scientific">Pedobacter frigidisoli</name>
    <dbReference type="NCBI Taxonomy" id="2530455"/>
    <lineage>
        <taxon>Bacteria</taxon>
        <taxon>Pseudomonadati</taxon>
        <taxon>Bacteroidota</taxon>
        <taxon>Sphingobacteriia</taxon>
        <taxon>Sphingobacteriales</taxon>
        <taxon>Sphingobacteriaceae</taxon>
        <taxon>Pedobacter</taxon>
    </lineage>
</organism>
<dbReference type="OrthoDB" id="9811889at2"/>
<evidence type="ECO:0000256" key="1">
    <source>
        <dbReference type="ARBA" id="ARBA00000085"/>
    </source>
</evidence>
<keyword evidence="5" id="KW-0547">Nucleotide-binding</keyword>
<evidence type="ECO:0000256" key="8">
    <source>
        <dbReference type="ARBA" id="ARBA00023012"/>
    </source>
</evidence>
<keyword evidence="8" id="KW-0902">Two-component regulatory system</keyword>
<dbReference type="GO" id="GO:0005524">
    <property type="term" value="F:ATP binding"/>
    <property type="evidence" value="ECO:0007669"/>
    <property type="project" value="UniProtKB-KW"/>
</dbReference>
<evidence type="ECO:0000256" key="7">
    <source>
        <dbReference type="ARBA" id="ARBA00022840"/>
    </source>
</evidence>
<keyword evidence="11" id="KW-1185">Reference proteome</keyword>
<dbReference type="EC" id="2.7.13.3" evidence="2"/>
<comment type="caution">
    <text evidence="10">The sequence shown here is derived from an EMBL/GenBank/DDBJ whole genome shotgun (WGS) entry which is preliminary data.</text>
</comment>
<evidence type="ECO:0000256" key="2">
    <source>
        <dbReference type="ARBA" id="ARBA00012438"/>
    </source>
</evidence>
<dbReference type="InterPro" id="IPR004358">
    <property type="entry name" value="Sig_transdc_His_kin-like_C"/>
</dbReference>
<keyword evidence="6 10" id="KW-0418">Kinase</keyword>
<dbReference type="SUPFAM" id="SSF55781">
    <property type="entry name" value="GAF domain-like"/>
    <property type="match status" value="1"/>
</dbReference>
<keyword evidence="4" id="KW-0808">Transferase</keyword>
<accession>A0A4R0NEL8</accession>
<sequence length="387" mass="43375">MKIETERLKKLREYEILNTPPEVPYNTIAILAAGIFDSPNAYITFIDEDSIFIKANIGDTKNINTKRNESFSSLTILQNEVIYFEDVSIMPTLKSTLNFTNSNIRFYAGAPLISPEGYKLGALSVTNNVPQSPTQKQLSMLAMLASLLMEKLELRIATRKILRAQDDRLHMMIHDLKNPITTMSLQSELIGRMPGIDDKVASIAGKINQVSRRMVDNLNETLTSARKEKGSFKPQKEKVDLKEILEKVVQSLEVAYKAKNQSIMIEIDNSIEIFGDRKKLNYLFTNLLQNAVKFSEVNTTINITSETGENVIRIAIKDNGMGLSPDDLDRLFIKFTQLSTVPTHAESSNGLGLIAVKTMVDLHKGKVWAESDGIVKGTTFFVELPIK</sequence>
<evidence type="ECO:0000313" key="11">
    <source>
        <dbReference type="Proteomes" id="UP000291485"/>
    </source>
</evidence>
<dbReference type="SMART" id="SM00388">
    <property type="entry name" value="HisKA"/>
    <property type="match status" value="1"/>
</dbReference>
<evidence type="ECO:0000256" key="5">
    <source>
        <dbReference type="ARBA" id="ARBA00022741"/>
    </source>
</evidence>